<organism evidence="3 4">
    <name type="scientific">Methanothermobacter marburgensis (strain ATCC BAA-927 / DSM 2133 / JCM 14651 / NBRC 100331 / OCM 82 / Marburg)</name>
    <name type="common">Methanobacterium thermoautotrophicum</name>
    <dbReference type="NCBI Taxonomy" id="79929"/>
    <lineage>
        <taxon>Archaea</taxon>
        <taxon>Methanobacteriati</taxon>
        <taxon>Methanobacteriota</taxon>
        <taxon>Methanomada group</taxon>
        <taxon>Methanobacteria</taxon>
        <taxon>Methanobacteriales</taxon>
        <taxon>Methanobacteriaceae</taxon>
        <taxon>Methanothermobacter</taxon>
    </lineage>
</organism>
<evidence type="ECO:0000256" key="1">
    <source>
        <dbReference type="PROSITE-ProRule" id="PRU00464"/>
    </source>
</evidence>
<evidence type="ECO:0000313" key="4">
    <source>
        <dbReference type="Proteomes" id="UP000000345"/>
    </source>
</evidence>
<dbReference type="SUPFAM" id="SSF54197">
    <property type="entry name" value="HIT-like"/>
    <property type="match status" value="1"/>
</dbReference>
<dbReference type="PROSITE" id="PS51084">
    <property type="entry name" value="HIT_2"/>
    <property type="match status" value="1"/>
</dbReference>
<comment type="caution">
    <text evidence="1">Lacks conserved residue(s) required for the propagation of feature annotation.</text>
</comment>
<reference evidence="3 4" key="2">
    <citation type="journal article" date="2010" name="J. Bacteriol.">
        <title>Complete genome sequence of Methanothermobacter marburgensis, a methanoarchaeon model organism.</title>
        <authorList>
            <person name="Liesegang H."/>
            <person name="Kaster A.K."/>
            <person name="Wiezer A."/>
            <person name="Goenrich M."/>
            <person name="Wollherr A."/>
            <person name="Seedorf H."/>
            <person name="Gottschalk G."/>
            <person name="Thauer R.K."/>
        </authorList>
    </citation>
    <scope>NUCLEOTIDE SEQUENCE [LARGE SCALE GENOMIC DNA]</scope>
    <source>
        <strain evidence="4">ATCC BAA-927 / DSM 2133 / JCM 14651 / NBRC 100331 / OCM 82 / Marburg</strain>
    </source>
</reference>
<dbReference type="HOGENOM" id="CLU_137753_1_0_2"/>
<accession>D9PUU8</accession>
<dbReference type="Proteomes" id="UP000000345">
    <property type="component" value="Chromosome"/>
</dbReference>
<proteinExistence type="predicted"/>
<dbReference type="EMBL" id="CP001710">
    <property type="protein sequence ID" value="ADL57995.1"/>
    <property type="molecule type" value="Genomic_DNA"/>
</dbReference>
<dbReference type="PATRIC" id="fig|79929.8.peg.383"/>
<dbReference type="STRING" id="79929.MTBMA_c03940"/>
<feature type="domain" description="HIT" evidence="2">
    <location>
        <begin position="1"/>
        <end position="112"/>
    </location>
</feature>
<name>D9PUU8_METTM</name>
<evidence type="ECO:0000313" key="3">
    <source>
        <dbReference type="EMBL" id="ADL57995.1"/>
    </source>
</evidence>
<evidence type="ECO:0000259" key="2">
    <source>
        <dbReference type="PROSITE" id="PS51084"/>
    </source>
</evidence>
<dbReference type="AlphaFoldDB" id="D9PUU8"/>
<dbReference type="InterPro" id="IPR011146">
    <property type="entry name" value="HIT-like"/>
</dbReference>
<dbReference type="Pfam" id="PF01230">
    <property type="entry name" value="HIT"/>
    <property type="match status" value="1"/>
</dbReference>
<keyword evidence="4" id="KW-1185">Reference proteome</keyword>
<sequence>MGGLGVKFDGYGFGKYLYERKRWVVFLAPNQSNLGTCVVVLKRREEFLGNLKKDEWDEMLLIISELENAVREAFGAAMFNWGVLLNSFYRENTSPPQLHWHFIPRYRNEVVVNGEVFDDPFFGYMRPRPPRNISEETLQEIRNKMLAWIKR</sequence>
<protein>
    <recommendedName>
        <fullName evidence="2">HIT domain-containing protein</fullName>
    </recommendedName>
</protein>
<gene>
    <name evidence="3" type="ordered locus">MTBMA_c03940</name>
</gene>
<dbReference type="Gene3D" id="3.30.428.10">
    <property type="entry name" value="HIT-like"/>
    <property type="match status" value="1"/>
</dbReference>
<dbReference type="KEGG" id="mmg:MTBMA_c03940"/>
<dbReference type="GO" id="GO:0003824">
    <property type="term" value="F:catalytic activity"/>
    <property type="evidence" value="ECO:0007669"/>
    <property type="project" value="InterPro"/>
</dbReference>
<reference key="1">
    <citation type="submission" date="2009-08" db="EMBL/GenBank/DDBJ databases">
        <title>The genome sequence of Methanothermobacter marburgensis.</title>
        <authorList>
            <person name="Kaster A."/>
            <person name="Seedorf H."/>
            <person name="Goenrich M."/>
            <person name="Wiezer A."/>
            <person name="Liesegang H."/>
            <person name="Thauer R."/>
            <person name="Gottschalk G."/>
        </authorList>
    </citation>
    <scope>NUCLEOTIDE SEQUENCE</scope>
    <source>
        <strain>Marburg</strain>
    </source>
</reference>
<dbReference type="InterPro" id="IPR036265">
    <property type="entry name" value="HIT-like_sf"/>
</dbReference>
<dbReference type="PaxDb" id="79929-MTBMA_c03940"/>